<comment type="caution">
    <text evidence="1">The sequence shown here is derived from an EMBL/GenBank/DDBJ whole genome shotgun (WGS) entry which is preliminary data.</text>
</comment>
<keyword evidence="2" id="KW-1185">Reference proteome</keyword>
<reference evidence="1 2" key="1">
    <citation type="submission" date="2024-04" db="EMBL/GenBank/DDBJ databases">
        <title>Methanococcoides sp. LMO-2.</title>
        <authorList>
            <person name="Liang L."/>
        </authorList>
    </citation>
    <scope>NUCLEOTIDE SEQUENCE [LARGE SCALE GENOMIC DNA]</scope>
    <source>
        <strain evidence="1 2">LMO-2</strain>
    </source>
</reference>
<name>A0ABU9KQX9_9EURY</name>
<accession>A0ABU9KQX9</accession>
<gene>
    <name evidence="1" type="ORF">WOA13_02900</name>
</gene>
<organism evidence="1 2">
    <name type="scientific">Methanococcoides cohabitans</name>
    <dbReference type="NCBI Taxonomy" id="3136559"/>
    <lineage>
        <taxon>Archaea</taxon>
        <taxon>Methanobacteriati</taxon>
        <taxon>Methanobacteriota</taxon>
        <taxon>Stenosarchaea group</taxon>
        <taxon>Methanomicrobia</taxon>
        <taxon>Methanosarcinales</taxon>
        <taxon>Methanosarcinaceae</taxon>
        <taxon>Methanococcoides</taxon>
    </lineage>
</organism>
<dbReference type="RefSeq" id="WP_342126491.1">
    <property type="nucleotide sequence ID" value="NZ_JBCAUS010000002.1"/>
</dbReference>
<evidence type="ECO:0000313" key="2">
    <source>
        <dbReference type="Proteomes" id="UP001396646"/>
    </source>
</evidence>
<proteinExistence type="predicted"/>
<evidence type="ECO:0000313" key="1">
    <source>
        <dbReference type="EMBL" id="MEL4304790.1"/>
    </source>
</evidence>
<protein>
    <submittedName>
        <fullName evidence="1">Uncharacterized protein</fullName>
    </submittedName>
</protein>
<dbReference type="Proteomes" id="UP001396646">
    <property type="component" value="Unassembled WGS sequence"/>
</dbReference>
<dbReference type="EMBL" id="JBCAUS010000002">
    <property type="protein sequence ID" value="MEL4304790.1"/>
    <property type="molecule type" value="Genomic_DNA"/>
</dbReference>
<sequence>MRYYVWMEDDQSSPEYGKPYALFRVEVGTKRIIADWWNPEVDGWEHHPGLITIIDNYGAVNYHEVDGETVGSIKRTISKGWDFELN</sequence>